<name>A0ABD0MAI1_9CAEN</name>
<keyword evidence="2" id="KW-1185">Reference proteome</keyword>
<gene>
    <name evidence="1" type="ORF">BaRGS_00000133</name>
</gene>
<dbReference type="Proteomes" id="UP001519460">
    <property type="component" value="Unassembled WGS sequence"/>
</dbReference>
<proteinExistence type="predicted"/>
<reference evidence="1 2" key="1">
    <citation type="journal article" date="2023" name="Sci. Data">
        <title>Genome assembly of the Korean intertidal mud-creeper Batillaria attramentaria.</title>
        <authorList>
            <person name="Patra A.K."/>
            <person name="Ho P.T."/>
            <person name="Jun S."/>
            <person name="Lee S.J."/>
            <person name="Kim Y."/>
            <person name="Won Y.J."/>
        </authorList>
    </citation>
    <scope>NUCLEOTIDE SEQUENCE [LARGE SCALE GENOMIC DNA]</scope>
    <source>
        <strain evidence="1">Wonlab-2016</strain>
    </source>
</reference>
<accession>A0ABD0MAI1</accession>
<dbReference type="AlphaFoldDB" id="A0ABD0MAI1"/>
<sequence>MTTRRTIRVLQRGEKRGCLMGCERTFISQHLKSFSGAARRHRAGGAARLVASGKDISQLLQLSSSTVVEYASCMHKAAAPHS</sequence>
<evidence type="ECO:0000313" key="2">
    <source>
        <dbReference type="Proteomes" id="UP001519460"/>
    </source>
</evidence>
<organism evidence="1 2">
    <name type="scientific">Batillaria attramentaria</name>
    <dbReference type="NCBI Taxonomy" id="370345"/>
    <lineage>
        <taxon>Eukaryota</taxon>
        <taxon>Metazoa</taxon>
        <taxon>Spiralia</taxon>
        <taxon>Lophotrochozoa</taxon>
        <taxon>Mollusca</taxon>
        <taxon>Gastropoda</taxon>
        <taxon>Caenogastropoda</taxon>
        <taxon>Sorbeoconcha</taxon>
        <taxon>Cerithioidea</taxon>
        <taxon>Batillariidae</taxon>
        <taxon>Batillaria</taxon>
    </lineage>
</organism>
<protein>
    <submittedName>
        <fullName evidence="1">Uncharacterized protein</fullName>
    </submittedName>
</protein>
<dbReference type="EMBL" id="JACVVK020000001">
    <property type="protein sequence ID" value="KAK7508567.1"/>
    <property type="molecule type" value="Genomic_DNA"/>
</dbReference>
<evidence type="ECO:0000313" key="1">
    <source>
        <dbReference type="EMBL" id="KAK7508567.1"/>
    </source>
</evidence>
<comment type="caution">
    <text evidence="1">The sequence shown here is derived from an EMBL/GenBank/DDBJ whole genome shotgun (WGS) entry which is preliminary data.</text>
</comment>